<dbReference type="RefSeq" id="XP_004348270.2">
    <property type="nucleotide sequence ID" value="XM_004348220.2"/>
</dbReference>
<dbReference type="PANTHER" id="PTHR12292">
    <property type="entry name" value="RWD DOMAIN-CONTAINING PROTEIN"/>
    <property type="match status" value="1"/>
</dbReference>
<dbReference type="AlphaFoldDB" id="A0A0D2WRA1"/>
<dbReference type="InterPro" id="IPR016135">
    <property type="entry name" value="UBQ-conjugating_enzyme/RWD"/>
</dbReference>
<feature type="domain" description="RWD" evidence="3">
    <location>
        <begin position="9"/>
        <end position="114"/>
    </location>
</feature>
<feature type="coiled-coil region" evidence="1">
    <location>
        <begin position="111"/>
        <end position="143"/>
    </location>
</feature>
<accession>A0A0D2WRA1</accession>
<dbReference type="GO" id="GO:0051246">
    <property type="term" value="P:regulation of protein metabolic process"/>
    <property type="evidence" value="ECO:0007669"/>
    <property type="project" value="UniProtKB-ARBA"/>
</dbReference>
<organism evidence="4 5">
    <name type="scientific">Capsaspora owczarzaki (strain ATCC 30864)</name>
    <dbReference type="NCBI Taxonomy" id="595528"/>
    <lineage>
        <taxon>Eukaryota</taxon>
        <taxon>Filasterea</taxon>
        <taxon>Capsaspora</taxon>
    </lineage>
</organism>
<dbReference type="Gene3D" id="6.20.400.10">
    <property type="match status" value="1"/>
</dbReference>
<proteinExistence type="predicted"/>
<dbReference type="GO" id="GO:0009893">
    <property type="term" value="P:positive regulation of metabolic process"/>
    <property type="evidence" value="ECO:0007669"/>
    <property type="project" value="UniProtKB-ARBA"/>
</dbReference>
<keyword evidence="5" id="KW-1185">Reference proteome</keyword>
<keyword evidence="1" id="KW-0175">Coiled coil</keyword>
<dbReference type="InParanoid" id="A0A0D2WRA1"/>
<reference evidence="5" key="1">
    <citation type="submission" date="2011-02" db="EMBL/GenBank/DDBJ databases">
        <title>The Genome Sequence of Capsaspora owczarzaki ATCC 30864.</title>
        <authorList>
            <person name="Russ C."/>
            <person name="Cuomo C."/>
            <person name="Burger G."/>
            <person name="Gray M.W."/>
            <person name="Holland P.W.H."/>
            <person name="King N."/>
            <person name="Lang F.B.F."/>
            <person name="Roger A.J."/>
            <person name="Ruiz-Trillo I."/>
            <person name="Young S.K."/>
            <person name="Zeng Q."/>
            <person name="Gargeya S."/>
            <person name="Alvarado L."/>
            <person name="Berlin A."/>
            <person name="Chapman S.B."/>
            <person name="Chen Z."/>
            <person name="Freedman E."/>
            <person name="Gellesch M."/>
            <person name="Goldberg J."/>
            <person name="Griggs A."/>
            <person name="Gujja S."/>
            <person name="Heilman E."/>
            <person name="Heiman D."/>
            <person name="Howarth C."/>
            <person name="Mehta T."/>
            <person name="Neiman D."/>
            <person name="Pearson M."/>
            <person name="Roberts A."/>
            <person name="Saif S."/>
            <person name="Shea T."/>
            <person name="Shenoy N."/>
            <person name="Sisk P."/>
            <person name="Stolte C."/>
            <person name="Sykes S."/>
            <person name="White J."/>
            <person name="Yandava C."/>
            <person name="Haas B."/>
            <person name="Nusbaum C."/>
            <person name="Birren B."/>
        </authorList>
    </citation>
    <scope>NUCLEOTIDE SEQUENCE</scope>
    <source>
        <strain evidence="5">ATCC 30864</strain>
    </source>
</reference>
<dbReference type="Pfam" id="PF05773">
    <property type="entry name" value="RWD"/>
    <property type="match status" value="1"/>
</dbReference>
<dbReference type="PROSITE" id="PS50908">
    <property type="entry name" value="RWD"/>
    <property type="match status" value="1"/>
</dbReference>
<dbReference type="Proteomes" id="UP000008743">
    <property type="component" value="Unassembled WGS sequence"/>
</dbReference>
<gene>
    <name evidence="4" type="ORF">CAOG_004442</name>
</gene>
<protein>
    <recommendedName>
        <fullName evidence="3">RWD domain-containing protein</fullName>
    </recommendedName>
</protein>
<dbReference type="eggNOG" id="KOG4018">
    <property type="taxonomic scope" value="Eukaryota"/>
</dbReference>
<dbReference type="EMBL" id="KE346365">
    <property type="protein sequence ID" value="KJE93688.1"/>
    <property type="molecule type" value="Genomic_DNA"/>
</dbReference>
<evidence type="ECO:0000313" key="5">
    <source>
        <dbReference type="Proteomes" id="UP000008743"/>
    </source>
</evidence>
<evidence type="ECO:0000313" key="4">
    <source>
        <dbReference type="EMBL" id="KJE93688.1"/>
    </source>
</evidence>
<dbReference type="InterPro" id="IPR006575">
    <property type="entry name" value="RWD_dom"/>
</dbReference>
<evidence type="ECO:0000259" key="3">
    <source>
        <dbReference type="PROSITE" id="PS50908"/>
    </source>
</evidence>
<name>A0A0D2WRA1_CAPO3</name>
<dbReference type="CDD" id="cd23823">
    <property type="entry name" value="RWD_GCN2"/>
    <property type="match status" value="1"/>
</dbReference>
<evidence type="ECO:0000256" key="2">
    <source>
        <dbReference type="SAM" id="MobiDB-lite"/>
    </source>
</evidence>
<sequence length="236" mass="27220">MNYDEEQAMEVEALMSIYPEEYQEIEQSPRQFELRINATPSTEPDMIITIVFNCTFTPKYPEELPNFELTVEEGLEEEDVEQLKAVVQEQALANIGTPMIFTIASAAKEWVESTLEARHTAEREAAEKEAQRLHEEAIRAQGTPVTRENFLLWKLHFDRELDEQRQANNALKASDERKKKPTGRQLFEQDKSLGTSDVAILDENDVVIDESLFDTTDEPAEEEDEERPSFEMEDDD</sequence>
<dbReference type="SUPFAM" id="SSF54495">
    <property type="entry name" value="UBC-like"/>
    <property type="match status" value="1"/>
</dbReference>
<dbReference type="OrthoDB" id="277175at2759"/>
<dbReference type="GO" id="GO:0033554">
    <property type="term" value="P:cellular response to stress"/>
    <property type="evidence" value="ECO:0007669"/>
    <property type="project" value="UniProtKB-ARBA"/>
</dbReference>
<dbReference type="PhylomeDB" id="A0A0D2WRA1"/>
<feature type="region of interest" description="Disordered" evidence="2">
    <location>
        <begin position="209"/>
        <end position="236"/>
    </location>
</feature>
<dbReference type="STRING" id="595528.A0A0D2WRA1"/>
<dbReference type="FunCoup" id="A0A0D2WRA1">
    <property type="interactions" value="200"/>
</dbReference>
<dbReference type="FunFam" id="3.10.110.10:FF:000050">
    <property type="entry name" value="eIF-2-alpha kinase GCN2"/>
    <property type="match status" value="1"/>
</dbReference>
<feature type="region of interest" description="Disordered" evidence="2">
    <location>
        <begin position="168"/>
        <end position="195"/>
    </location>
</feature>
<dbReference type="InterPro" id="IPR040213">
    <property type="entry name" value="GIR2-like"/>
</dbReference>
<dbReference type="GO" id="GO:0010468">
    <property type="term" value="P:regulation of gene expression"/>
    <property type="evidence" value="ECO:0007669"/>
    <property type="project" value="UniProtKB-ARBA"/>
</dbReference>
<dbReference type="Gene3D" id="3.10.110.10">
    <property type="entry name" value="Ubiquitin Conjugating Enzyme"/>
    <property type="match status" value="1"/>
</dbReference>
<evidence type="ECO:0000256" key="1">
    <source>
        <dbReference type="SAM" id="Coils"/>
    </source>
</evidence>
<dbReference type="SMART" id="SM00591">
    <property type="entry name" value="RWD"/>
    <property type="match status" value="1"/>
</dbReference>